<dbReference type="GeneID" id="18261045"/>
<evidence type="ECO:0000256" key="3">
    <source>
        <dbReference type="ARBA" id="ARBA00023110"/>
    </source>
</evidence>
<dbReference type="GO" id="GO:0003677">
    <property type="term" value="F:DNA binding"/>
    <property type="evidence" value="ECO:0007669"/>
    <property type="project" value="InterPro"/>
</dbReference>
<evidence type="ECO:0000256" key="6">
    <source>
        <dbReference type="RuleBase" id="RU363014"/>
    </source>
</evidence>
<proteinExistence type="inferred from homology"/>
<dbReference type="AlphaFoldDB" id="G0SHH8"/>
<feature type="domain" description="PpiC" evidence="8">
    <location>
        <begin position="37"/>
        <end position="129"/>
    </location>
</feature>
<dbReference type="RefSeq" id="XP_006697285.1">
    <property type="nucleotide sequence ID" value="XM_006697222.1"/>
</dbReference>
<dbReference type="OrthoDB" id="1911748at2759"/>
<reference evidence="9 10" key="1">
    <citation type="journal article" date="2011" name="Cell">
        <title>Insight into structure and assembly of the nuclear pore complex by utilizing the genome of a eukaryotic thermophile.</title>
        <authorList>
            <person name="Amlacher S."/>
            <person name="Sarges P."/>
            <person name="Flemming D."/>
            <person name="van Noort V."/>
            <person name="Kunze R."/>
            <person name="Devos D.P."/>
            <person name="Arumugam M."/>
            <person name="Bork P."/>
            <person name="Hurt E."/>
        </authorList>
    </citation>
    <scope>NUCLEOTIDE SEQUENCE [LARGE SCALE GENOMIC DNA]</scope>
    <source>
        <strain evidence="10">DSM 1495 / CBS 144.50 / IMI 039719</strain>
    </source>
</reference>
<dbReference type="Gene3D" id="3.10.50.40">
    <property type="match status" value="1"/>
</dbReference>
<name>G0SHH8_CHATD</name>
<dbReference type="SUPFAM" id="SSF54534">
    <property type="entry name" value="FKBP-like"/>
    <property type="match status" value="1"/>
</dbReference>
<dbReference type="PANTHER" id="PTHR45995">
    <property type="match status" value="1"/>
</dbReference>
<dbReference type="KEGG" id="cthr:CTHT_0070070"/>
<feature type="region of interest" description="Disordered" evidence="7">
    <location>
        <begin position="1"/>
        <end position="36"/>
    </location>
</feature>
<keyword evidence="10" id="KW-1185">Reference proteome</keyword>
<evidence type="ECO:0000256" key="7">
    <source>
        <dbReference type="SAM" id="MobiDB-lite"/>
    </source>
</evidence>
<dbReference type="OMA" id="NAINVRH"/>
<dbReference type="EMBL" id="GL988047">
    <property type="protein sequence ID" value="EGS17667.1"/>
    <property type="molecule type" value="Genomic_DNA"/>
</dbReference>
<keyword evidence="4 5" id="KW-0413">Isomerase</keyword>
<feature type="compositionally biased region" description="Basic and acidic residues" evidence="7">
    <location>
        <begin position="22"/>
        <end position="31"/>
    </location>
</feature>
<dbReference type="Pfam" id="PF13616">
    <property type="entry name" value="Rotamase_3"/>
    <property type="match status" value="1"/>
</dbReference>
<evidence type="ECO:0000256" key="4">
    <source>
        <dbReference type="ARBA" id="ARBA00023235"/>
    </source>
</evidence>
<dbReference type="GO" id="GO:0003755">
    <property type="term" value="F:peptidyl-prolyl cis-trans isomerase activity"/>
    <property type="evidence" value="ECO:0007669"/>
    <property type="project" value="UniProtKB-UniRule"/>
</dbReference>
<sequence>MGKDKKDNKAAAGKNQKGGKSGKNEEAEQKPAKMKGASSINVRHILCEKESKLLQAIEKLENGERFDKVAAEFSEDKARQGGLLGWKVKGSLDKQFEEAAYQLEPSTVDKPKWVKVKTQFGWHCIMVEGRK</sequence>
<evidence type="ECO:0000256" key="2">
    <source>
        <dbReference type="ARBA" id="ARBA00010242"/>
    </source>
</evidence>
<dbReference type="PROSITE" id="PS50198">
    <property type="entry name" value="PPIC_PPIASE_2"/>
    <property type="match status" value="1"/>
</dbReference>
<comment type="catalytic activity">
    <reaction evidence="1 6">
        <text>[protein]-peptidylproline (omega=180) = [protein]-peptidylproline (omega=0)</text>
        <dbReference type="Rhea" id="RHEA:16237"/>
        <dbReference type="Rhea" id="RHEA-COMP:10747"/>
        <dbReference type="Rhea" id="RHEA-COMP:10748"/>
        <dbReference type="ChEBI" id="CHEBI:83833"/>
        <dbReference type="ChEBI" id="CHEBI:83834"/>
        <dbReference type="EC" id="5.2.1.8"/>
    </reaction>
</comment>
<accession>G0SHH8</accession>
<evidence type="ECO:0000256" key="5">
    <source>
        <dbReference type="PROSITE-ProRule" id="PRU00278"/>
    </source>
</evidence>
<gene>
    <name evidence="9" type="ORF">CTHT_0070070</name>
</gene>
<dbReference type="InterPro" id="IPR046357">
    <property type="entry name" value="PPIase_dom_sf"/>
</dbReference>
<dbReference type="EC" id="5.2.1.8" evidence="6"/>
<evidence type="ECO:0000256" key="1">
    <source>
        <dbReference type="ARBA" id="ARBA00000971"/>
    </source>
</evidence>
<evidence type="ECO:0000313" key="9">
    <source>
        <dbReference type="EMBL" id="EGS17667.1"/>
    </source>
</evidence>
<dbReference type="InterPro" id="IPR000297">
    <property type="entry name" value="PPIase_PpiC"/>
</dbReference>
<dbReference type="Proteomes" id="UP000008066">
    <property type="component" value="Unassembled WGS sequence"/>
</dbReference>
<evidence type="ECO:0000313" key="10">
    <source>
        <dbReference type="Proteomes" id="UP000008066"/>
    </source>
</evidence>
<dbReference type="GO" id="GO:0006364">
    <property type="term" value="P:rRNA processing"/>
    <property type="evidence" value="ECO:0007669"/>
    <property type="project" value="InterPro"/>
</dbReference>
<dbReference type="STRING" id="759272.G0SHH8"/>
<comment type="similarity">
    <text evidence="2">Belongs to the PpiC/parvulin rotamase family. PIN4 subfamily.</text>
</comment>
<protein>
    <recommendedName>
        <fullName evidence="6">Peptidyl-prolyl cis-trans isomerase</fullName>
        <ecNumber evidence="6">5.2.1.8</ecNumber>
    </recommendedName>
</protein>
<dbReference type="InterPro" id="IPR043323">
    <property type="entry name" value="PIN4"/>
</dbReference>
<evidence type="ECO:0000259" key="8">
    <source>
        <dbReference type="PROSITE" id="PS50198"/>
    </source>
</evidence>
<organism evidence="10">
    <name type="scientific">Chaetomium thermophilum (strain DSM 1495 / CBS 144.50 / IMI 039719)</name>
    <name type="common">Thermochaetoides thermophila</name>
    <dbReference type="NCBI Taxonomy" id="759272"/>
    <lineage>
        <taxon>Eukaryota</taxon>
        <taxon>Fungi</taxon>
        <taxon>Dikarya</taxon>
        <taxon>Ascomycota</taxon>
        <taxon>Pezizomycotina</taxon>
        <taxon>Sordariomycetes</taxon>
        <taxon>Sordariomycetidae</taxon>
        <taxon>Sordariales</taxon>
        <taxon>Chaetomiaceae</taxon>
        <taxon>Thermochaetoides</taxon>
    </lineage>
</organism>
<keyword evidence="3 5" id="KW-0697">Rotamase</keyword>
<dbReference type="HOGENOM" id="CLU_090028_2_1_1"/>
<dbReference type="eggNOG" id="KOG3258">
    <property type="taxonomic scope" value="Eukaryota"/>
</dbReference>